<sequence>MQEPTASVSLSELNEVTVMTVWPSVAANPLGRILGRLYAIRFPDIYIFRLGNLIALMFIPVSLVLFFHRLGPLVATRYRVTSQRIIVERGLKNVEEASVSLDQFNEVMVEVQPGQSWYFAGDLIFKKGETEVFRLEGVSRPEAFRHVCLKAQVAYSGVETILAQAAG</sequence>
<evidence type="ECO:0008006" key="3">
    <source>
        <dbReference type="Google" id="ProtNLM"/>
    </source>
</evidence>
<name>E7C3G0_9BACT</name>
<organism evidence="2">
    <name type="scientific">uncultured Planctomycetales bacterium HF0130_29M04</name>
    <dbReference type="NCBI Taxonomy" id="723552"/>
    <lineage>
        <taxon>Bacteria</taxon>
        <taxon>Pseudomonadati</taxon>
        <taxon>Planctomycetota</taxon>
        <taxon>Planctomycetia</taxon>
        <taxon>Planctomycetales</taxon>
        <taxon>environmental samples</taxon>
    </lineage>
</organism>
<dbReference type="AlphaFoldDB" id="E7C3G0"/>
<dbReference type="EMBL" id="GU567971">
    <property type="protein sequence ID" value="ADI21984.1"/>
    <property type="molecule type" value="Genomic_DNA"/>
</dbReference>
<proteinExistence type="predicted"/>
<protein>
    <recommendedName>
        <fullName evidence="3">DUF304 domain-containing protein</fullName>
    </recommendedName>
</protein>
<feature type="transmembrane region" description="Helical" evidence="1">
    <location>
        <begin position="46"/>
        <end position="67"/>
    </location>
</feature>
<accession>E7C3G0</accession>
<keyword evidence="1" id="KW-1133">Transmembrane helix</keyword>
<keyword evidence="1" id="KW-0812">Transmembrane</keyword>
<keyword evidence="1" id="KW-0472">Membrane</keyword>
<evidence type="ECO:0000256" key="1">
    <source>
        <dbReference type="SAM" id="Phobius"/>
    </source>
</evidence>
<evidence type="ECO:0000313" key="2">
    <source>
        <dbReference type="EMBL" id="ADI21984.1"/>
    </source>
</evidence>
<reference evidence="2" key="1">
    <citation type="submission" date="2010-01" db="EMBL/GenBank/DDBJ databases">
        <title>Genome fragments of uncultured bacteria from the North Pacific subtropical Gyre.</title>
        <authorList>
            <person name="Pham V.D."/>
            <person name="Delong E.F."/>
        </authorList>
    </citation>
    <scope>NUCLEOTIDE SEQUENCE</scope>
</reference>